<dbReference type="RefSeq" id="WP_206596731.1">
    <property type="nucleotide sequence ID" value="NZ_JAFKCS010000241.1"/>
</dbReference>
<dbReference type="InterPro" id="IPR046342">
    <property type="entry name" value="CBS_dom_sf"/>
</dbReference>
<proteinExistence type="predicted"/>
<dbReference type="InterPro" id="IPR000644">
    <property type="entry name" value="CBS_dom"/>
</dbReference>
<evidence type="ECO:0000313" key="3">
    <source>
        <dbReference type="EMBL" id="MBN7822880.1"/>
    </source>
</evidence>
<accession>A0ABS3D2N0</accession>
<evidence type="ECO:0000259" key="2">
    <source>
        <dbReference type="PROSITE" id="PS51371"/>
    </source>
</evidence>
<name>A0ABS3D2N0_9ALTE</name>
<sequence length="125" mass="13726">MSLLAQTLSIRERQSILDAIECIEAGALQISFVVADDMRLLGVVTNGDVRRHLLQGGRTDEQVTACMNEEFRSVQIGVPREDLLKAFDLGHNALPGLDEHGRLVEVYTRQMAASAEVPVLARARA</sequence>
<dbReference type="Pfam" id="PF00571">
    <property type="entry name" value="CBS"/>
    <property type="match status" value="1"/>
</dbReference>
<evidence type="ECO:0000313" key="4">
    <source>
        <dbReference type="Proteomes" id="UP000663992"/>
    </source>
</evidence>
<organism evidence="3 4">
    <name type="scientific">Bowmanella yangjiangensis</name>
    <dbReference type="NCBI Taxonomy" id="2811230"/>
    <lineage>
        <taxon>Bacteria</taxon>
        <taxon>Pseudomonadati</taxon>
        <taxon>Pseudomonadota</taxon>
        <taxon>Gammaproteobacteria</taxon>
        <taxon>Alteromonadales</taxon>
        <taxon>Alteromonadaceae</taxon>
        <taxon>Bowmanella</taxon>
    </lineage>
</organism>
<dbReference type="SUPFAM" id="SSF54631">
    <property type="entry name" value="CBS-domain pair"/>
    <property type="match status" value="1"/>
</dbReference>
<protein>
    <submittedName>
        <fullName evidence="3">CBS domain-containing protein</fullName>
    </submittedName>
</protein>
<dbReference type="Proteomes" id="UP000663992">
    <property type="component" value="Unassembled WGS sequence"/>
</dbReference>
<keyword evidence="1" id="KW-0129">CBS domain</keyword>
<comment type="caution">
    <text evidence="3">The sequence shown here is derived from an EMBL/GenBank/DDBJ whole genome shotgun (WGS) entry which is preliminary data.</text>
</comment>
<dbReference type="EMBL" id="JAFKCS010000241">
    <property type="protein sequence ID" value="MBN7822880.1"/>
    <property type="molecule type" value="Genomic_DNA"/>
</dbReference>
<reference evidence="3 4" key="1">
    <citation type="submission" date="2021-03" db="EMBL/GenBank/DDBJ databases">
        <title>novel species isolated from a fishpond in China.</title>
        <authorList>
            <person name="Lu H."/>
            <person name="Cai Z."/>
        </authorList>
    </citation>
    <scope>NUCLEOTIDE SEQUENCE [LARGE SCALE GENOMIC DNA]</scope>
    <source>
        <strain evidence="3 4">Y57</strain>
    </source>
</reference>
<feature type="non-terminal residue" evidence="3">
    <location>
        <position position="125"/>
    </location>
</feature>
<gene>
    <name evidence="3" type="ORF">J0A65_23655</name>
</gene>
<feature type="domain" description="CBS" evidence="2">
    <location>
        <begin position="1"/>
        <end position="61"/>
    </location>
</feature>
<evidence type="ECO:0000256" key="1">
    <source>
        <dbReference type="PROSITE-ProRule" id="PRU00703"/>
    </source>
</evidence>
<keyword evidence="4" id="KW-1185">Reference proteome</keyword>
<dbReference type="Gene3D" id="3.10.580.10">
    <property type="entry name" value="CBS-domain"/>
    <property type="match status" value="1"/>
</dbReference>
<dbReference type="PROSITE" id="PS51371">
    <property type="entry name" value="CBS"/>
    <property type="match status" value="1"/>
</dbReference>